<keyword evidence="1 4" id="KW-0808">Transferase</keyword>
<dbReference type="PANTHER" id="PTHR10545">
    <property type="entry name" value="DIAMINE N-ACETYLTRANSFERASE"/>
    <property type="match status" value="1"/>
</dbReference>
<protein>
    <submittedName>
        <fullName evidence="4">Acetyltransferase (GNAT) family protein</fullName>
    </submittedName>
</protein>
<dbReference type="PANTHER" id="PTHR10545:SF29">
    <property type="entry name" value="GH14572P-RELATED"/>
    <property type="match status" value="1"/>
</dbReference>
<proteinExistence type="predicted"/>
<keyword evidence="2" id="KW-0012">Acyltransferase</keyword>
<dbReference type="Proteomes" id="UP000049983">
    <property type="component" value="Unassembled WGS sequence"/>
</dbReference>
<dbReference type="InterPro" id="IPR000182">
    <property type="entry name" value="GNAT_dom"/>
</dbReference>
<dbReference type="CDD" id="cd04301">
    <property type="entry name" value="NAT_SF"/>
    <property type="match status" value="1"/>
</dbReference>
<keyword evidence="5" id="KW-1185">Reference proteome</keyword>
<accession>A0A0M7B1L9</accession>
<name>A0A0M7B1L9_9HYPH</name>
<reference evidence="5" key="1">
    <citation type="submission" date="2015-07" db="EMBL/GenBank/DDBJ databases">
        <authorList>
            <person name="Rodrigo-Torres Lidia"/>
            <person name="Arahal R.David."/>
        </authorList>
    </citation>
    <scope>NUCLEOTIDE SEQUENCE [LARGE SCALE GENOMIC DNA]</scope>
    <source>
        <strain evidence="5">CECT 5096</strain>
    </source>
</reference>
<evidence type="ECO:0000313" key="5">
    <source>
        <dbReference type="Proteomes" id="UP000049983"/>
    </source>
</evidence>
<feature type="domain" description="N-acetyltransferase" evidence="3">
    <location>
        <begin position="4"/>
        <end position="154"/>
    </location>
</feature>
<organism evidence="4 5">
    <name type="scientific">Roseibium album</name>
    <dbReference type="NCBI Taxonomy" id="311410"/>
    <lineage>
        <taxon>Bacteria</taxon>
        <taxon>Pseudomonadati</taxon>
        <taxon>Pseudomonadota</taxon>
        <taxon>Alphaproteobacteria</taxon>
        <taxon>Hyphomicrobiales</taxon>
        <taxon>Stappiaceae</taxon>
        <taxon>Roseibium</taxon>
    </lineage>
</organism>
<dbReference type="InterPro" id="IPR016181">
    <property type="entry name" value="Acyl_CoA_acyltransferase"/>
</dbReference>
<dbReference type="Pfam" id="PF00583">
    <property type="entry name" value="Acetyltransf_1"/>
    <property type="match status" value="1"/>
</dbReference>
<dbReference type="InterPro" id="IPR051016">
    <property type="entry name" value="Diverse_Substrate_AcTransf"/>
</dbReference>
<evidence type="ECO:0000256" key="1">
    <source>
        <dbReference type="ARBA" id="ARBA00022679"/>
    </source>
</evidence>
<dbReference type="OrthoDB" id="9805924at2"/>
<evidence type="ECO:0000313" key="4">
    <source>
        <dbReference type="EMBL" id="CTQ69118.1"/>
    </source>
</evidence>
<sequence>MNGISIRKATATDADPLNQALQQLSADLGETHRAGTEDLVTHGFGDNPAFFALVAERGNVFEGVLIASPVFSTSLGGAGLYVSDLWVSRLARGKGLGPRLLQAALVEAPSAWRICFLKLAVHNHNIEARRFYARLGFEDLPDETVLSLKGVALESLRKRS</sequence>
<dbReference type="AlphaFoldDB" id="A0A0M7B1L9"/>
<dbReference type="GeneID" id="97669427"/>
<dbReference type="SUPFAM" id="SSF55729">
    <property type="entry name" value="Acyl-CoA N-acyltransferases (Nat)"/>
    <property type="match status" value="1"/>
</dbReference>
<dbReference type="GO" id="GO:0008080">
    <property type="term" value="F:N-acetyltransferase activity"/>
    <property type="evidence" value="ECO:0007669"/>
    <property type="project" value="UniProtKB-ARBA"/>
</dbReference>
<dbReference type="EMBL" id="CXWC01000005">
    <property type="protein sequence ID" value="CTQ69118.1"/>
    <property type="molecule type" value="Genomic_DNA"/>
</dbReference>
<gene>
    <name evidence="4" type="ORF">LA5096_02030</name>
</gene>
<dbReference type="STRING" id="311410.LA5095_06068"/>
<evidence type="ECO:0000259" key="3">
    <source>
        <dbReference type="PROSITE" id="PS51186"/>
    </source>
</evidence>
<dbReference type="PROSITE" id="PS51186">
    <property type="entry name" value="GNAT"/>
    <property type="match status" value="1"/>
</dbReference>
<dbReference type="RefSeq" id="WP_055391698.1">
    <property type="nucleotide sequence ID" value="NZ_CXWA01000017.1"/>
</dbReference>
<evidence type="ECO:0000256" key="2">
    <source>
        <dbReference type="ARBA" id="ARBA00023315"/>
    </source>
</evidence>
<dbReference type="Gene3D" id="3.40.630.30">
    <property type="match status" value="1"/>
</dbReference>